<dbReference type="SMART" id="SM00471">
    <property type="entry name" value="HDc"/>
    <property type="match status" value="1"/>
</dbReference>
<evidence type="ECO:0000313" key="2">
    <source>
        <dbReference type="EMBL" id="MDR6404197.1"/>
    </source>
</evidence>
<name>A0ABU1LBV1_9FLAO</name>
<proteinExistence type="predicted"/>
<sequence length="516" mass="61099">MHTGNILDPIHGLIKLSEIEKWVISQKPFNRLKRIKQNTFLYLVFPSSNHTRFEHSIGVMHLAYQIYINSNNNYLAGNYKKKKYKSDSPKDFEFCSVKDILGEKEDIFIQELRLAALLHDVGHGPMAHKFDQYTLTGKELFEILKSEEDLNKYDENFKNIIKNEKKRVNHETISCLFIIKIIENLKNVSLKNSIKFSEEENLIIKQLDPIRIIKMIEPKFSDVKIEVNSIDMTDYFNSIISSFPLDADRMDYLYRDSYFSGVKYGIYDLSRLLMSFVPIKIKNKITLCIKESGIDSVIRFIQSRTHLYNQVYFHKTNRAANLMLDFICKDIVSGKSVIDAKTYLELENFYWENSDEIFLWNTLKNKLVTGTEKLNVLNELLERKLWKRVYQTKIVITPTDKIENLKNLKEIKQQISDSISKLKDKNIYVAVDNFPNKVFKDEDKSKIKIAKKTDNNYIIEEDWKNFNKELKILECEIHMFRIYLRRQFNTPEEFTDYKNQILIEFAPIIQKLNEIK</sequence>
<protein>
    <submittedName>
        <fullName evidence="2">HD superfamily phosphohydrolase</fullName>
    </submittedName>
</protein>
<dbReference type="Proteomes" id="UP001184853">
    <property type="component" value="Unassembled WGS sequence"/>
</dbReference>
<dbReference type="Pfam" id="PF19276">
    <property type="entry name" value="HD_assoc_2"/>
    <property type="match status" value="1"/>
</dbReference>
<dbReference type="InterPro" id="IPR003607">
    <property type="entry name" value="HD/PDEase_dom"/>
</dbReference>
<dbReference type="PANTHER" id="PTHR11373">
    <property type="entry name" value="DEOXYNUCLEOSIDE TRIPHOSPHATE TRIPHOSPHOHYDROLASE"/>
    <property type="match status" value="1"/>
</dbReference>
<organism evidence="2 3">
    <name type="scientific">Chryseobacterium geocarposphaerae</name>
    <dbReference type="NCBI Taxonomy" id="1416776"/>
    <lineage>
        <taxon>Bacteria</taxon>
        <taxon>Pseudomonadati</taxon>
        <taxon>Bacteroidota</taxon>
        <taxon>Flavobacteriia</taxon>
        <taxon>Flavobacteriales</taxon>
        <taxon>Weeksellaceae</taxon>
        <taxon>Chryseobacterium group</taxon>
        <taxon>Chryseobacterium</taxon>
    </lineage>
</organism>
<dbReference type="InterPro" id="IPR050135">
    <property type="entry name" value="dGTPase-like"/>
</dbReference>
<dbReference type="InterPro" id="IPR045509">
    <property type="entry name" value="HD_assoc_2"/>
</dbReference>
<dbReference type="SUPFAM" id="SSF109604">
    <property type="entry name" value="HD-domain/PDEase-like"/>
    <property type="match status" value="1"/>
</dbReference>
<gene>
    <name evidence="2" type="ORF">J2781_001112</name>
</gene>
<comment type="caution">
    <text evidence="2">The sequence shown here is derived from an EMBL/GenBank/DDBJ whole genome shotgun (WGS) entry which is preliminary data.</text>
</comment>
<evidence type="ECO:0000313" key="3">
    <source>
        <dbReference type="Proteomes" id="UP001184853"/>
    </source>
</evidence>
<dbReference type="PANTHER" id="PTHR11373:SF4">
    <property type="entry name" value="DEOXYNUCLEOSIDE TRIPHOSPHATE TRIPHOSPHOHYDROLASE SAMHD1"/>
    <property type="match status" value="1"/>
</dbReference>
<dbReference type="CDD" id="cd00077">
    <property type="entry name" value="HDc"/>
    <property type="match status" value="1"/>
</dbReference>
<reference evidence="2 3" key="1">
    <citation type="submission" date="2023-07" db="EMBL/GenBank/DDBJ databases">
        <title>Sorghum-associated microbial communities from plants grown in Nebraska, USA.</title>
        <authorList>
            <person name="Schachtman D."/>
        </authorList>
    </citation>
    <scope>NUCLEOTIDE SEQUENCE [LARGE SCALE GENOMIC DNA]</scope>
    <source>
        <strain evidence="2 3">DS1709</strain>
    </source>
</reference>
<dbReference type="RefSeq" id="WP_115980733.1">
    <property type="nucleotide sequence ID" value="NZ_JAVDQS010000002.1"/>
</dbReference>
<dbReference type="Gene3D" id="1.10.3210.10">
    <property type="entry name" value="Hypothetical protein af1432"/>
    <property type="match status" value="1"/>
</dbReference>
<accession>A0ABU1LBV1</accession>
<dbReference type="Pfam" id="PF01966">
    <property type="entry name" value="HD"/>
    <property type="match status" value="1"/>
</dbReference>
<dbReference type="EMBL" id="JAVDQS010000002">
    <property type="protein sequence ID" value="MDR6404197.1"/>
    <property type="molecule type" value="Genomic_DNA"/>
</dbReference>
<feature type="domain" description="HD/PDEase" evidence="1">
    <location>
        <begin position="48"/>
        <end position="262"/>
    </location>
</feature>
<dbReference type="InterPro" id="IPR006674">
    <property type="entry name" value="HD_domain"/>
</dbReference>
<keyword evidence="3" id="KW-1185">Reference proteome</keyword>
<evidence type="ECO:0000259" key="1">
    <source>
        <dbReference type="SMART" id="SM00471"/>
    </source>
</evidence>